<dbReference type="NCBIfam" id="TIGR02359">
    <property type="entry name" value="thiW"/>
    <property type="match status" value="1"/>
</dbReference>
<dbReference type="Proteomes" id="UP000030437">
    <property type="component" value="Unassembled WGS sequence"/>
</dbReference>
<accession>A0A0A3JK63</accession>
<feature type="transmembrane region" description="Helical" evidence="1">
    <location>
        <begin position="75"/>
        <end position="92"/>
    </location>
</feature>
<keyword evidence="1" id="KW-1133">Transmembrane helix</keyword>
<comment type="caution">
    <text evidence="2">The sequence shown here is derived from an EMBL/GenBank/DDBJ whole genome shotgun (WGS) entry which is preliminary data.</text>
</comment>
<dbReference type="PIRSF" id="PIRSF024534">
    <property type="entry name" value="ThiW"/>
    <property type="match status" value="1"/>
</dbReference>
<keyword evidence="1" id="KW-0472">Membrane</keyword>
<evidence type="ECO:0000256" key="1">
    <source>
        <dbReference type="SAM" id="Phobius"/>
    </source>
</evidence>
<organism evidence="2 3">
    <name type="scientific">Lysinibacillus odysseyi 34hs-1 = NBRC 100172</name>
    <dbReference type="NCBI Taxonomy" id="1220589"/>
    <lineage>
        <taxon>Bacteria</taxon>
        <taxon>Bacillati</taxon>
        <taxon>Bacillota</taxon>
        <taxon>Bacilli</taxon>
        <taxon>Bacillales</taxon>
        <taxon>Bacillaceae</taxon>
        <taxon>Lysinibacillus</taxon>
    </lineage>
</organism>
<sequence>MSKIKKIKKMTYTAIISAIVSVSSTIVYIPVGFAKIFPVQHLANVLTAVLVGPYYAVIQALLASTIRNIMGTGSLFAFPGSMIGALFAGFVYSKTKNLMLTAFGEVIGTGIFGAMAAYPIATLILGQEAALFGLVPAFIISSFAGAAFAFFLLSIMERNHVLKRLEN</sequence>
<dbReference type="Pfam" id="PF09512">
    <property type="entry name" value="ThiW"/>
    <property type="match status" value="1"/>
</dbReference>
<dbReference type="eggNOG" id="COG4732">
    <property type="taxonomic scope" value="Bacteria"/>
</dbReference>
<protein>
    <submittedName>
        <fullName evidence="2">ThiW protein</fullName>
    </submittedName>
</protein>
<reference evidence="2 3" key="1">
    <citation type="submission" date="2014-02" db="EMBL/GenBank/DDBJ databases">
        <title>Draft genome sequence of Lysinibacillus odysseyi NBRC 100172.</title>
        <authorList>
            <person name="Zhang F."/>
            <person name="Wang G."/>
            <person name="Zhang L."/>
        </authorList>
    </citation>
    <scope>NUCLEOTIDE SEQUENCE [LARGE SCALE GENOMIC DNA]</scope>
    <source>
        <strain evidence="2 3">NBRC 100172</strain>
    </source>
</reference>
<keyword evidence="3" id="KW-1185">Reference proteome</keyword>
<dbReference type="STRING" id="1220589.CD32_03470"/>
<keyword evidence="1" id="KW-0812">Transmembrane</keyword>
<dbReference type="AlphaFoldDB" id="A0A0A3JK63"/>
<dbReference type="EMBL" id="JPVP01000047">
    <property type="protein sequence ID" value="KGR87372.1"/>
    <property type="molecule type" value="Genomic_DNA"/>
</dbReference>
<gene>
    <name evidence="2" type="ORF">CD32_03470</name>
</gene>
<feature type="transmembrane region" description="Helical" evidence="1">
    <location>
        <begin position="12"/>
        <end position="31"/>
    </location>
</feature>
<evidence type="ECO:0000313" key="2">
    <source>
        <dbReference type="EMBL" id="KGR87372.1"/>
    </source>
</evidence>
<feature type="transmembrane region" description="Helical" evidence="1">
    <location>
        <begin position="43"/>
        <end position="63"/>
    </location>
</feature>
<feature type="transmembrane region" description="Helical" evidence="1">
    <location>
        <begin position="98"/>
        <end position="118"/>
    </location>
</feature>
<feature type="transmembrane region" description="Helical" evidence="1">
    <location>
        <begin position="130"/>
        <end position="156"/>
    </location>
</feature>
<dbReference type="InterPro" id="IPR012652">
    <property type="entry name" value="ThiW"/>
</dbReference>
<name>A0A0A3JK63_9BACI</name>
<dbReference type="Gene3D" id="1.10.1760.20">
    <property type="match status" value="1"/>
</dbReference>
<proteinExistence type="predicted"/>
<evidence type="ECO:0000313" key="3">
    <source>
        <dbReference type="Proteomes" id="UP000030437"/>
    </source>
</evidence>